<feature type="transmembrane region" description="Helical" evidence="1">
    <location>
        <begin position="273"/>
        <end position="291"/>
    </location>
</feature>
<proteinExistence type="predicted"/>
<sequence>MLFSWQFYIHAGIIASALVLGTLLRAKLRFFQRFLIPVPIISGFILLPFYNYLLPLIGIGQEYLGEIAYHLLSISFISLAMRPTVKSPGRTRNRLGLSMMIIGQYGFQAMFGLLLTLLFMGTFMPGLFHSFGFLFPLGFALGPGQAYAIGEGWRVFGIEDAGNVGLTFAAIGFIMASFGGIFLIHHGVKKHWISPDYMKSIRGEDVRTGVFPRGSRLQPGSYQTTQTEAIDSLTANVIFVLVTYLLTYLFLNGISYLLAFIGPTGVELATNLWGISFIFAAMMAMLVRALLERFNADHILDARTLSRVSGISVDIMVTSSIAAISLVVAMKYIIPILIITGLGTLIILTVVPWMGSRLFTDHRFLRSLIIFGVSTGTLTTGLALLRVLDPEFETPVASDYTYASAVTFAVAIPFILAINFPAKAFQTGDMRWLAAAFAVLGAYMLASLLWYRALGRERAFQNPGTIWLKNGE</sequence>
<keyword evidence="1" id="KW-0472">Membrane</keyword>
<feature type="transmembrane region" description="Helical" evidence="1">
    <location>
        <begin position="237"/>
        <end position="261"/>
    </location>
</feature>
<keyword evidence="1" id="KW-0812">Transmembrane</keyword>
<feature type="transmembrane region" description="Helical" evidence="1">
    <location>
        <begin position="164"/>
        <end position="184"/>
    </location>
</feature>
<dbReference type="KEGG" id="slr:L21SP2_1000"/>
<dbReference type="GO" id="GO:0015813">
    <property type="term" value="P:L-glutamate transmembrane transport"/>
    <property type="evidence" value="ECO:0007669"/>
    <property type="project" value="InterPro"/>
</dbReference>
<feature type="transmembrane region" description="Helical" evidence="1">
    <location>
        <begin position="432"/>
        <end position="451"/>
    </location>
</feature>
<dbReference type="InterPro" id="IPR004445">
    <property type="entry name" value="GltS"/>
</dbReference>
<accession>V5WF37</accession>
<feature type="transmembrane region" description="Helical" evidence="1">
    <location>
        <begin position="336"/>
        <end position="355"/>
    </location>
</feature>
<keyword evidence="1" id="KW-1133">Transmembrane helix</keyword>
<dbReference type="eggNOG" id="COG0786">
    <property type="taxonomic scope" value="Bacteria"/>
</dbReference>
<feature type="transmembrane region" description="Helical" evidence="1">
    <location>
        <begin position="67"/>
        <end position="85"/>
    </location>
</feature>
<dbReference type="GO" id="GO:0015501">
    <property type="term" value="F:glutamate:sodium symporter activity"/>
    <property type="evidence" value="ECO:0007669"/>
    <property type="project" value="InterPro"/>
</dbReference>
<feature type="transmembrane region" description="Helical" evidence="1">
    <location>
        <begin position="6"/>
        <end position="24"/>
    </location>
</feature>
<dbReference type="PANTHER" id="PTHR36178:SF1">
    <property type="entry name" value="SODIUM_GLUTAMATE SYMPORTER"/>
    <property type="match status" value="1"/>
</dbReference>
<protein>
    <submittedName>
        <fullName evidence="2">Sodium/glutamate symporter</fullName>
    </submittedName>
</protein>
<feature type="transmembrane region" description="Helical" evidence="1">
    <location>
        <begin position="36"/>
        <end position="55"/>
    </location>
</feature>
<dbReference type="OrthoDB" id="9801557at2"/>
<keyword evidence="3" id="KW-1185">Reference proteome</keyword>
<dbReference type="Proteomes" id="UP000018680">
    <property type="component" value="Chromosome"/>
</dbReference>
<feature type="transmembrane region" description="Helical" evidence="1">
    <location>
        <begin position="105"/>
        <end position="128"/>
    </location>
</feature>
<evidence type="ECO:0000256" key="1">
    <source>
        <dbReference type="SAM" id="Phobius"/>
    </source>
</evidence>
<dbReference type="HOGENOM" id="CLU_034503_1_0_12"/>
<name>V5WF37_9SPIO</name>
<feature type="transmembrane region" description="Helical" evidence="1">
    <location>
        <begin position="367"/>
        <end position="388"/>
    </location>
</feature>
<reference evidence="2 3" key="1">
    <citation type="journal article" date="2015" name="Stand. Genomic Sci.">
        <title>Complete genome sequence and description of Salinispira pacifica gen. nov., sp. nov., a novel spirochaete isolated form a hypersaline microbial mat.</title>
        <authorList>
            <person name="Ben Hania W."/>
            <person name="Joseph M."/>
            <person name="Schumann P."/>
            <person name="Bunk B."/>
            <person name="Fiebig A."/>
            <person name="Sproer C."/>
            <person name="Klenk H.P."/>
            <person name="Fardeau M.L."/>
            <person name="Spring S."/>
        </authorList>
    </citation>
    <scope>NUCLEOTIDE SEQUENCE [LARGE SCALE GENOMIC DNA]</scope>
    <source>
        <strain evidence="2 3">L21-RPul-D2</strain>
    </source>
</reference>
<evidence type="ECO:0000313" key="3">
    <source>
        <dbReference type="Proteomes" id="UP000018680"/>
    </source>
</evidence>
<evidence type="ECO:0000313" key="2">
    <source>
        <dbReference type="EMBL" id="AHC14418.1"/>
    </source>
</evidence>
<gene>
    <name evidence="2" type="ORF">L21SP2_1000</name>
</gene>
<dbReference type="RefSeq" id="WP_024267348.1">
    <property type="nucleotide sequence ID" value="NC_023035.1"/>
</dbReference>
<organism evidence="2 3">
    <name type="scientific">Salinispira pacifica</name>
    <dbReference type="NCBI Taxonomy" id="1307761"/>
    <lineage>
        <taxon>Bacteria</taxon>
        <taxon>Pseudomonadati</taxon>
        <taxon>Spirochaetota</taxon>
        <taxon>Spirochaetia</taxon>
        <taxon>Spirochaetales</taxon>
        <taxon>Spirochaetaceae</taxon>
        <taxon>Salinispira</taxon>
    </lineage>
</organism>
<feature type="transmembrane region" description="Helical" evidence="1">
    <location>
        <begin position="400"/>
        <end position="420"/>
    </location>
</feature>
<feature type="transmembrane region" description="Helical" evidence="1">
    <location>
        <begin position="311"/>
        <end position="330"/>
    </location>
</feature>
<dbReference type="AlphaFoldDB" id="V5WF37"/>
<dbReference type="GO" id="GO:0016020">
    <property type="term" value="C:membrane"/>
    <property type="evidence" value="ECO:0007669"/>
    <property type="project" value="InterPro"/>
</dbReference>
<dbReference type="STRING" id="1307761.L21SP2_1000"/>
<dbReference type="PANTHER" id="PTHR36178">
    <property type="entry name" value="SLR0625 PROTEIN"/>
    <property type="match status" value="1"/>
</dbReference>
<dbReference type="EMBL" id="CP006939">
    <property type="protein sequence ID" value="AHC14418.1"/>
    <property type="molecule type" value="Genomic_DNA"/>
</dbReference>